<reference evidence="2 3" key="1">
    <citation type="journal article" date="2020" name="Cell Rep.">
        <title>Local necrotic cells trigger systemic immune activation via gut microbiome dysbiosis in Drosophila.</title>
        <authorList>
            <person name="Kosakamoto H."/>
            <person name="Yamauchi T."/>
            <person name="Akuzawa-Tokita Y."/>
            <person name="Nishimura K."/>
            <person name="Soga T."/>
            <person name="Murakami T."/>
            <person name="Mori H."/>
            <person name="Yamamoto K."/>
            <person name="Miyazaki R."/>
            <person name="Koto A."/>
            <person name="Miura M."/>
            <person name="Obata F."/>
        </authorList>
    </citation>
    <scope>NUCLEOTIDE SEQUENCE [LARGE SCALE GENOMIC DNA]</scope>
    <source>
        <strain evidence="2 3">Ai</strain>
    </source>
</reference>
<dbReference type="EMBL" id="BLJP01000005">
    <property type="protein sequence ID" value="GFE93602.1"/>
    <property type="molecule type" value="Genomic_DNA"/>
</dbReference>
<proteinExistence type="predicted"/>
<dbReference type="Proteomes" id="UP000548726">
    <property type="component" value="Unassembled WGS sequence"/>
</dbReference>
<dbReference type="AlphaFoldDB" id="A0A6V8I963"/>
<evidence type="ECO:0000313" key="3">
    <source>
        <dbReference type="Proteomes" id="UP000548726"/>
    </source>
</evidence>
<organism evidence="2 3">
    <name type="scientific">Acetobacter persici</name>
    <dbReference type="NCBI Taxonomy" id="1076596"/>
    <lineage>
        <taxon>Bacteria</taxon>
        <taxon>Pseudomonadati</taxon>
        <taxon>Pseudomonadota</taxon>
        <taxon>Alphaproteobacteria</taxon>
        <taxon>Acetobacterales</taxon>
        <taxon>Acetobacteraceae</taxon>
        <taxon>Acetobacter</taxon>
    </lineage>
</organism>
<dbReference type="InterPro" id="IPR036388">
    <property type="entry name" value="WH-like_DNA-bd_sf"/>
</dbReference>
<name>A0A6V8I963_9PROT</name>
<evidence type="ECO:0000313" key="2">
    <source>
        <dbReference type="EMBL" id="GFE93602.1"/>
    </source>
</evidence>
<gene>
    <name evidence="2" type="ORF">DmAi_16610</name>
</gene>
<dbReference type="OrthoDB" id="9151188at2"/>
<evidence type="ECO:0000256" key="1">
    <source>
        <dbReference type="SAM" id="MobiDB-lite"/>
    </source>
</evidence>
<comment type="caution">
    <text evidence="2">The sequence shown here is derived from an EMBL/GenBank/DDBJ whole genome shotgun (WGS) entry which is preliminary data.</text>
</comment>
<dbReference type="Gene3D" id="1.10.10.10">
    <property type="entry name" value="Winged helix-like DNA-binding domain superfamily/Winged helix DNA-binding domain"/>
    <property type="match status" value="1"/>
</dbReference>
<protein>
    <submittedName>
        <fullName evidence="2">Uncharacterized protein</fullName>
    </submittedName>
</protein>
<sequence length="283" mass="32871">MSQRRKTQLAFDPHLERMVAQSDPTGRMKAKLSGSFYAFDAYFCELCENQTEYSVVTNSPVVVKKLKRGNAKLVPLTDKMIESARARSLKVAERYRLALSGKYGPYEVGKMLMRYCDSTELRADYSYEGFLEHIEPKMRLSEHSRHGDLAWPTRLSGSDPNGPKPSKLYCENHNPRRSTESRRAYQRDRRFIWEYRALIEQIWSLCINNLTRAHWDIEDQVYVRREAYRQVQAIRSSASMIHDLLSEGTLNQSEIARKLGISRQAVSAAVKKRAQKKVRRQES</sequence>
<accession>A0A6V8I963</accession>
<dbReference type="RefSeq" id="WP_086654631.1">
    <property type="nucleotide sequence ID" value="NZ_BLJP01000005.1"/>
</dbReference>
<dbReference type="Pfam" id="PF13412">
    <property type="entry name" value="HTH_24"/>
    <property type="match status" value="1"/>
</dbReference>
<feature type="region of interest" description="Disordered" evidence="1">
    <location>
        <begin position="151"/>
        <end position="181"/>
    </location>
</feature>
<keyword evidence="3" id="KW-1185">Reference proteome</keyword>